<proteinExistence type="predicted"/>
<dbReference type="AlphaFoldDB" id="A0AAD8MPB4"/>
<sequence length="402" mass="45172">MYRSTQKRENPWKREPATPDLSPCQLRYVRELSSTWPKFSNFDCNEYLDSDTNATVLNASPSVVALISFSVGVQLTRGSGTIIEKHDDAIIVLTSANLIRRPTSEEFGENTLADDVTVHAHLCGGDFYREGEVYAYDFHYNIAVIRFSFIPPFGPAKVAKVAHIDDSIDVHSSRASHPPFRLLPHSASYKLTPGNRVIVMGRYFAEPFEPMAAPGEYRLEKTSYDCKELFMTNCKITRCGDGGPLLNSLGELIGIAFFNSVSTPCLPINIACKWWDHYKKHGKRFRPFLGFEATHLFAADLGLIDRVIHNFPDARRGLVVEKVIPDSSADLAGLRVDDVIIECDDKPVQSFLELFEMLWEKVGVPTKLILVRAGDVTHKLLEMVFVEGTSDQLNSWPVHDMD</sequence>
<keyword evidence="3" id="KW-1185">Reference proteome</keyword>
<dbReference type="GO" id="GO:0006508">
    <property type="term" value="P:proteolysis"/>
    <property type="evidence" value="ECO:0007669"/>
    <property type="project" value="UniProtKB-KW"/>
</dbReference>
<evidence type="ECO:0000313" key="2">
    <source>
        <dbReference type="EMBL" id="KAK1380072.1"/>
    </source>
</evidence>
<comment type="caution">
    <text evidence="2">The sequence shown here is derived from an EMBL/GenBank/DDBJ whole genome shotgun (WGS) entry which is preliminary data.</text>
</comment>
<name>A0AAD8MPB4_9APIA</name>
<feature type="domain" description="PDZ" evidence="1">
    <location>
        <begin position="299"/>
        <end position="374"/>
    </location>
</feature>
<dbReference type="InterPro" id="IPR041489">
    <property type="entry name" value="PDZ_6"/>
</dbReference>
<dbReference type="Pfam" id="PF17820">
    <property type="entry name" value="PDZ_6"/>
    <property type="match status" value="1"/>
</dbReference>
<dbReference type="Gene3D" id="2.30.42.10">
    <property type="match status" value="1"/>
</dbReference>
<dbReference type="EMBL" id="JAUIZM010000006">
    <property type="protein sequence ID" value="KAK1380072.1"/>
    <property type="molecule type" value="Genomic_DNA"/>
</dbReference>
<dbReference type="Pfam" id="PF13365">
    <property type="entry name" value="Trypsin_2"/>
    <property type="match status" value="1"/>
</dbReference>
<dbReference type="InterPro" id="IPR001478">
    <property type="entry name" value="PDZ"/>
</dbReference>
<dbReference type="PANTHER" id="PTHR47389:SF4">
    <property type="entry name" value="OS09G0436400 PROTEIN"/>
    <property type="match status" value="1"/>
</dbReference>
<organism evidence="2 3">
    <name type="scientific">Heracleum sosnowskyi</name>
    <dbReference type="NCBI Taxonomy" id="360622"/>
    <lineage>
        <taxon>Eukaryota</taxon>
        <taxon>Viridiplantae</taxon>
        <taxon>Streptophyta</taxon>
        <taxon>Embryophyta</taxon>
        <taxon>Tracheophyta</taxon>
        <taxon>Spermatophyta</taxon>
        <taxon>Magnoliopsida</taxon>
        <taxon>eudicotyledons</taxon>
        <taxon>Gunneridae</taxon>
        <taxon>Pentapetalae</taxon>
        <taxon>asterids</taxon>
        <taxon>campanulids</taxon>
        <taxon>Apiales</taxon>
        <taxon>Apiaceae</taxon>
        <taxon>Apioideae</taxon>
        <taxon>apioid superclade</taxon>
        <taxon>Tordylieae</taxon>
        <taxon>Tordyliinae</taxon>
        <taxon>Heracleum</taxon>
    </lineage>
</organism>
<dbReference type="InterPro" id="IPR036034">
    <property type="entry name" value="PDZ_sf"/>
</dbReference>
<evidence type="ECO:0000313" key="3">
    <source>
        <dbReference type="Proteomes" id="UP001237642"/>
    </source>
</evidence>
<dbReference type="SMART" id="SM00228">
    <property type="entry name" value="PDZ"/>
    <property type="match status" value="1"/>
</dbReference>
<dbReference type="SUPFAM" id="SSF50156">
    <property type="entry name" value="PDZ domain-like"/>
    <property type="match status" value="1"/>
</dbReference>
<keyword evidence="2" id="KW-0645">Protease</keyword>
<dbReference type="Proteomes" id="UP001237642">
    <property type="component" value="Unassembled WGS sequence"/>
</dbReference>
<keyword evidence="2" id="KW-0378">Hydrolase</keyword>
<dbReference type="PANTHER" id="PTHR47389">
    <property type="entry name" value="OS09G0436400 PROTEIN"/>
    <property type="match status" value="1"/>
</dbReference>
<dbReference type="Gene3D" id="2.40.10.120">
    <property type="match status" value="1"/>
</dbReference>
<dbReference type="GO" id="GO:0008233">
    <property type="term" value="F:peptidase activity"/>
    <property type="evidence" value="ECO:0007669"/>
    <property type="project" value="UniProtKB-KW"/>
</dbReference>
<evidence type="ECO:0000259" key="1">
    <source>
        <dbReference type="SMART" id="SM00228"/>
    </source>
</evidence>
<dbReference type="SUPFAM" id="SSF50494">
    <property type="entry name" value="Trypsin-like serine proteases"/>
    <property type="match status" value="1"/>
</dbReference>
<gene>
    <name evidence="2" type="ORF">POM88_026816</name>
</gene>
<dbReference type="InterPro" id="IPR009003">
    <property type="entry name" value="Peptidase_S1_PA"/>
</dbReference>
<reference evidence="2" key="2">
    <citation type="submission" date="2023-05" db="EMBL/GenBank/DDBJ databases">
        <authorList>
            <person name="Schelkunov M.I."/>
        </authorList>
    </citation>
    <scope>NUCLEOTIDE SEQUENCE</scope>
    <source>
        <strain evidence="2">Hsosn_3</strain>
        <tissue evidence="2">Leaf</tissue>
    </source>
</reference>
<reference evidence="2" key="1">
    <citation type="submission" date="2023-02" db="EMBL/GenBank/DDBJ databases">
        <title>Genome of toxic invasive species Heracleum sosnowskyi carries increased number of genes despite the absence of recent whole-genome duplications.</title>
        <authorList>
            <person name="Schelkunov M."/>
            <person name="Shtratnikova V."/>
            <person name="Makarenko M."/>
            <person name="Klepikova A."/>
            <person name="Omelchenko D."/>
            <person name="Novikova G."/>
            <person name="Obukhova E."/>
            <person name="Bogdanov V."/>
            <person name="Penin A."/>
            <person name="Logacheva M."/>
        </authorList>
    </citation>
    <scope>NUCLEOTIDE SEQUENCE</scope>
    <source>
        <strain evidence="2">Hsosn_3</strain>
        <tissue evidence="2">Leaf</tissue>
    </source>
</reference>
<protein>
    <submittedName>
        <fullName evidence="2">Protease Do-like 14-like protein</fullName>
    </submittedName>
</protein>
<accession>A0AAD8MPB4</accession>